<sequence length="171" mass="19021">MEGWLAGVFAVFGFTDMYLNDCQTSCLAYSEDQARWHVQLGGTEFNNRWIGEEILIGYDFGRKYGPFQPIASASVTDTGDAWVGAGLKWTSEHLLDAPIYFETYAMPGLYAAGDGPDIGGFIQFRGSIGFGYEFHNGVRAVVAYDHRSNAHIWETNPGLETLHLRLSVPIR</sequence>
<dbReference type="Gene3D" id="2.40.160.20">
    <property type="match status" value="1"/>
</dbReference>
<dbReference type="RefSeq" id="WP_072899337.1">
    <property type="nucleotide sequence ID" value="NZ_FQXB01000001.1"/>
</dbReference>
<dbReference type="Pfam" id="PF09411">
    <property type="entry name" value="PagL"/>
    <property type="match status" value="1"/>
</dbReference>
<reference evidence="1 2" key="1">
    <citation type="submission" date="2016-11" db="EMBL/GenBank/DDBJ databases">
        <authorList>
            <person name="Jaros S."/>
            <person name="Januszkiewicz K."/>
            <person name="Wedrychowicz H."/>
        </authorList>
    </citation>
    <scope>NUCLEOTIDE SEQUENCE [LARGE SCALE GENOMIC DNA]</scope>
    <source>
        <strain evidence="1 2">DSM 28715</strain>
    </source>
</reference>
<dbReference type="AlphaFoldDB" id="A0A1M5M9A5"/>
<dbReference type="STRING" id="1508389.SAMN05444003_0708"/>
<accession>A0A1M5M9A5</accession>
<dbReference type="Proteomes" id="UP000184074">
    <property type="component" value="Unassembled WGS sequence"/>
</dbReference>
<proteinExistence type="predicted"/>
<dbReference type="OrthoDB" id="6199047at2"/>
<keyword evidence="2" id="KW-1185">Reference proteome</keyword>
<dbReference type="InterPro" id="IPR018550">
    <property type="entry name" value="Lipid-A_deacylase-rel"/>
</dbReference>
<name>A0A1M5M9A5_9RHOB</name>
<evidence type="ECO:0000313" key="2">
    <source>
        <dbReference type="Proteomes" id="UP000184074"/>
    </source>
</evidence>
<dbReference type="EMBL" id="FQXB01000001">
    <property type="protein sequence ID" value="SHG73852.1"/>
    <property type="molecule type" value="Genomic_DNA"/>
</dbReference>
<evidence type="ECO:0000313" key="1">
    <source>
        <dbReference type="EMBL" id="SHG73852.1"/>
    </source>
</evidence>
<organism evidence="1 2">
    <name type="scientific">Cognatiyoonia sediminum</name>
    <dbReference type="NCBI Taxonomy" id="1508389"/>
    <lineage>
        <taxon>Bacteria</taxon>
        <taxon>Pseudomonadati</taxon>
        <taxon>Pseudomonadota</taxon>
        <taxon>Alphaproteobacteria</taxon>
        <taxon>Rhodobacterales</taxon>
        <taxon>Paracoccaceae</taxon>
        <taxon>Cognatiyoonia</taxon>
    </lineage>
</organism>
<gene>
    <name evidence="1" type="ORF">SAMN05444003_0708</name>
</gene>
<protein>
    <submittedName>
        <fullName evidence="1">Lipid A 3-O-deacylase (PagL)</fullName>
    </submittedName>
</protein>